<dbReference type="Gene3D" id="3.30.930.10">
    <property type="entry name" value="Bira Bifunctional Protein, Domain 2"/>
    <property type="match status" value="1"/>
</dbReference>
<evidence type="ECO:0000256" key="4">
    <source>
        <dbReference type="ARBA" id="ARBA00023267"/>
    </source>
</evidence>
<dbReference type="EC" id="6.3.4.15" evidence="5"/>
<comment type="catalytic activity">
    <reaction evidence="6">
        <text>biotin + L-lysyl-[protein] + ATP = N(6)-biotinyl-L-lysyl-[protein] + AMP + diphosphate + H(+)</text>
        <dbReference type="Rhea" id="RHEA:11756"/>
        <dbReference type="Rhea" id="RHEA-COMP:9752"/>
        <dbReference type="Rhea" id="RHEA-COMP:10505"/>
        <dbReference type="ChEBI" id="CHEBI:15378"/>
        <dbReference type="ChEBI" id="CHEBI:29969"/>
        <dbReference type="ChEBI" id="CHEBI:30616"/>
        <dbReference type="ChEBI" id="CHEBI:33019"/>
        <dbReference type="ChEBI" id="CHEBI:57586"/>
        <dbReference type="ChEBI" id="CHEBI:83144"/>
        <dbReference type="ChEBI" id="CHEBI:456215"/>
        <dbReference type="EC" id="6.3.4.15"/>
    </reaction>
</comment>
<name>K8PBU5_9BRAD</name>
<reference evidence="8 9" key="1">
    <citation type="submission" date="2012-04" db="EMBL/GenBank/DDBJ databases">
        <title>The Genome Sequence of Afipia broomeae ATCC 49717.</title>
        <authorList>
            <consortium name="The Broad Institute Genome Sequencing Platform"/>
            <person name="Earl A."/>
            <person name="Ward D."/>
            <person name="Feldgarden M."/>
            <person name="Gevers D."/>
            <person name="Huys G."/>
            <person name="Walker B."/>
            <person name="Young S.K."/>
            <person name="Zeng Q."/>
            <person name="Gargeya S."/>
            <person name="Fitzgerald M."/>
            <person name="Haas B."/>
            <person name="Abouelleil A."/>
            <person name="Alvarado L."/>
            <person name="Arachchi H.M."/>
            <person name="Berlin A."/>
            <person name="Chapman S.B."/>
            <person name="Goldberg J."/>
            <person name="Griggs A."/>
            <person name="Gujja S."/>
            <person name="Hansen M."/>
            <person name="Howarth C."/>
            <person name="Imamovic A."/>
            <person name="Larimer J."/>
            <person name="McCowen C."/>
            <person name="Montmayeur A."/>
            <person name="Murphy C."/>
            <person name="Neiman D."/>
            <person name="Pearson M."/>
            <person name="Priest M."/>
            <person name="Roberts A."/>
            <person name="Saif S."/>
            <person name="Shea T."/>
            <person name="Sisk P."/>
            <person name="Sykes S."/>
            <person name="Wortman J."/>
            <person name="Nusbaum C."/>
            <person name="Birren B."/>
        </authorList>
    </citation>
    <scope>NUCLEOTIDE SEQUENCE [LARGE SCALE GENOMIC DNA]</scope>
    <source>
        <strain evidence="8 9">ATCC 49717</strain>
    </source>
</reference>
<dbReference type="HOGENOM" id="CLU_051096_3_0_5"/>
<dbReference type="SUPFAM" id="SSF50037">
    <property type="entry name" value="C-terminal domain of transcriptional repressors"/>
    <property type="match status" value="1"/>
</dbReference>
<comment type="caution">
    <text evidence="8">The sequence shown here is derived from an EMBL/GenBank/DDBJ whole genome shotgun (WGS) entry which is preliminary data.</text>
</comment>
<dbReference type="Pfam" id="PF03099">
    <property type="entry name" value="BPL_LplA_LipB"/>
    <property type="match status" value="1"/>
</dbReference>
<evidence type="ECO:0000313" key="9">
    <source>
        <dbReference type="Proteomes" id="UP000001096"/>
    </source>
</evidence>
<protein>
    <recommendedName>
        <fullName evidence="5">biotin--[biotin carboxyl-carrier protein] ligase</fullName>
        <ecNumber evidence="5">6.3.4.15</ecNumber>
    </recommendedName>
</protein>
<evidence type="ECO:0000256" key="3">
    <source>
        <dbReference type="ARBA" id="ARBA00022840"/>
    </source>
</evidence>
<evidence type="ECO:0000259" key="7">
    <source>
        <dbReference type="PROSITE" id="PS51733"/>
    </source>
</evidence>
<dbReference type="InterPro" id="IPR008988">
    <property type="entry name" value="Transcriptional_repressor_C"/>
</dbReference>
<gene>
    <name evidence="8" type="ORF">HMPREF9695_02034</name>
</gene>
<dbReference type="PANTHER" id="PTHR12835:SF5">
    <property type="entry name" value="BIOTIN--PROTEIN LIGASE"/>
    <property type="match status" value="1"/>
</dbReference>
<dbReference type="InterPro" id="IPR004143">
    <property type="entry name" value="BPL_LPL_catalytic"/>
</dbReference>
<evidence type="ECO:0000256" key="5">
    <source>
        <dbReference type="ARBA" id="ARBA00024227"/>
    </source>
</evidence>
<dbReference type="GO" id="GO:0004077">
    <property type="term" value="F:biotin--[biotin carboxyl-carrier protein] ligase activity"/>
    <property type="evidence" value="ECO:0007669"/>
    <property type="project" value="UniProtKB-EC"/>
</dbReference>
<dbReference type="InterPro" id="IPR004408">
    <property type="entry name" value="Biotin_CoA_COase_ligase"/>
</dbReference>
<dbReference type="PROSITE" id="PS51733">
    <property type="entry name" value="BPL_LPL_CATALYTIC"/>
    <property type="match status" value="1"/>
</dbReference>
<dbReference type="RefSeq" id="WP_006020753.1">
    <property type="nucleotide sequence ID" value="NZ_KB375282.1"/>
</dbReference>
<dbReference type="eggNOG" id="COG0340">
    <property type="taxonomic scope" value="Bacteria"/>
</dbReference>
<dbReference type="InterPro" id="IPR045864">
    <property type="entry name" value="aa-tRNA-synth_II/BPL/LPL"/>
</dbReference>
<dbReference type="Pfam" id="PF02237">
    <property type="entry name" value="BPL_C"/>
    <property type="match status" value="1"/>
</dbReference>
<keyword evidence="3" id="KW-0067">ATP-binding</keyword>
<sequence>MAFALGPLARAQNYRVEAFDSIGSTNAEALVRARAGERGPLWLVTDLQTAGRGRRQREWISPRGNLAATIVETLDVAPPVAATLGFAAGLSLEAALQAVSVEQRMRSGGSASTSFLLKWPNDVLADGKKLSGILLEAETIGGDLAVAVGMGTNVISAPEGTPYPATSLAALGITAGAGDLFMALSDAWAEFRGIWDNGRGFGEIRSRWLERAAGLGETVSIHSNGAPVEGIFETIDDTGCLIIAGHDGKRTPIAAGDVHFGSAKSSGAI</sequence>
<keyword evidence="4" id="KW-0092">Biotin</keyword>
<dbReference type="InterPro" id="IPR003142">
    <property type="entry name" value="BPL_C"/>
</dbReference>
<dbReference type="AlphaFoldDB" id="K8PBU5"/>
<evidence type="ECO:0000313" key="8">
    <source>
        <dbReference type="EMBL" id="EKS38194.1"/>
    </source>
</evidence>
<proteinExistence type="predicted"/>
<dbReference type="CDD" id="cd16442">
    <property type="entry name" value="BPL"/>
    <property type="match status" value="1"/>
</dbReference>
<dbReference type="SUPFAM" id="SSF55681">
    <property type="entry name" value="Class II aaRS and biotin synthetases"/>
    <property type="match status" value="1"/>
</dbReference>
<dbReference type="PATRIC" id="fig|883078.3.peg.2090"/>
<keyword evidence="2" id="KW-0547">Nucleotide-binding</keyword>
<keyword evidence="1 8" id="KW-0436">Ligase</keyword>
<evidence type="ECO:0000256" key="1">
    <source>
        <dbReference type="ARBA" id="ARBA00022598"/>
    </source>
</evidence>
<dbReference type="GO" id="GO:0005524">
    <property type="term" value="F:ATP binding"/>
    <property type="evidence" value="ECO:0007669"/>
    <property type="project" value="UniProtKB-KW"/>
</dbReference>
<dbReference type="Proteomes" id="UP000001096">
    <property type="component" value="Unassembled WGS sequence"/>
</dbReference>
<keyword evidence="9" id="KW-1185">Reference proteome</keyword>
<dbReference type="Gene3D" id="2.30.30.100">
    <property type="match status" value="1"/>
</dbReference>
<dbReference type="EMBL" id="AGWX01000003">
    <property type="protein sequence ID" value="EKS38194.1"/>
    <property type="molecule type" value="Genomic_DNA"/>
</dbReference>
<dbReference type="PANTHER" id="PTHR12835">
    <property type="entry name" value="BIOTIN PROTEIN LIGASE"/>
    <property type="match status" value="1"/>
</dbReference>
<accession>K8PBU5</accession>
<evidence type="ECO:0000256" key="6">
    <source>
        <dbReference type="ARBA" id="ARBA00047846"/>
    </source>
</evidence>
<feature type="domain" description="BPL/LPL catalytic" evidence="7">
    <location>
        <begin position="15"/>
        <end position="196"/>
    </location>
</feature>
<organism evidence="8 9">
    <name type="scientific">Afipia broomeae ATCC 49717</name>
    <dbReference type="NCBI Taxonomy" id="883078"/>
    <lineage>
        <taxon>Bacteria</taxon>
        <taxon>Pseudomonadati</taxon>
        <taxon>Pseudomonadota</taxon>
        <taxon>Alphaproteobacteria</taxon>
        <taxon>Hyphomicrobiales</taxon>
        <taxon>Nitrobacteraceae</taxon>
        <taxon>Afipia</taxon>
    </lineage>
</organism>
<dbReference type="GO" id="GO:0005737">
    <property type="term" value="C:cytoplasm"/>
    <property type="evidence" value="ECO:0007669"/>
    <property type="project" value="TreeGrafter"/>
</dbReference>
<dbReference type="NCBIfam" id="TIGR00121">
    <property type="entry name" value="birA_ligase"/>
    <property type="match status" value="1"/>
</dbReference>
<evidence type="ECO:0000256" key="2">
    <source>
        <dbReference type="ARBA" id="ARBA00022741"/>
    </source>
</evidence>